<proteinExistence type="predicted"/>
<organism evidence="1 2">
    <name type="scientific">Paenibacillus agri</name>
    <dbReference type="NCBI Taxonomy" id="2744309"/>
    <lineage>
        <taxon>Bacteria</taxon>
        <taxon>Bacillati</taxon>
        <taxon>Bacillota</taxon>
        <taxon>Bacilli</taxon>
        <taxon>Bacillales</taxon>
        <taxon>Paenibacillaceae</taxon>
        <taxon>Paenibacillus</taxon>
    </lineage>
</organism>
<dbReference type="AlphaFoldDB" id="A0A850EI30"/>
<keyword evidence="2" id="KW-1185">Reference proteome</keyword>
<dbReference type="RefSeq" id="WP_175369749.1">
    <property type="nucleotide sequence ID" value="NZ_JABWCS010000174.1"/>
</dbReference>
<gene>
    <name evidence="1" type="ORF">HPT30_01315</name>
</gene>
<sequence length="295" mass="32578">MFNKGQREDAIGNMKRVQATYEAEKQGFIKDAKQLLDKRQKLQTIINEAWDFINTMSNKPVVLNTELKVIKIETKKFCGLLKTLEMKISKASHTSGGLPATDIIAGRGVASHGRTAVLAIATTFGTRASGTTLSSAGSTYAELPWFRSEIQAAAREGNTTKETSLLGLAGSLGCGAILNVGLLRYKKNKKLAERANTEAAKIRRYISTVETTRKYIQEIIELSTRTTDALLGMVLKCRKFPADYIQLTTEQKQLVDTLVNNTKVGAELLNRVVVDKDISELFVDYKPDSGHRIFS</sequence>
<name>A0A850EI30_9BACL</name>
<accession>A0A850EI30</accession>
<dbReference type="Proteomes" id="UP000564806">
    <property type="component" value="Unassembled WGS sequence"/>
</dbReference>
<comment type="caution">
    <text evidence="1">The sequence shown here is derived from an EMBL/GenBank/DDBJ whole genome shotgun (WGS) entry which is preliminary data.</text>
</comment>
<evidence type="ECO:0000313" key="1">
    <source>
        <dbReference type="EMBL" id="NUU59037.1"/>
    </source>
</evidence>
<evidence type="ECO:0000313" key="2">
    <source>
        <dbReference type="Proteomes" id="UP000564806"/>
    </source>
</evidence>
<dbReference type="EMBL" id="JABWCS010000174">
    <property type="protein sequence ID" value="NUU59037.1"/>
    <property type="molecule type" value="Genomic_DNA"/>
</dbReference>
<protein>
    <submittedName>
        <fullName evidence="1">DNA polymerase III subunit gamma/tau</fullName>
    </submittedName>
</protein>
<reference evidence="1" key="1">
    <citation type="submission" date="2020-06" db="EMBL/GenBank/DDBJ databases">
        <title>Paenibacillus sp. nov., isolated from soil.</title>
        <authorList>
            <person name="Seo Y.L."/>
        </authorList>
    </citation>
    <scope>NUCLEOTIDE SEQUENCE [LARGE SCALE GENOMIC DNA]</scope>
    <source>
        <strain evidence="1">JW14</strain>
    </source>
</reference>